<sequence>MEVTQDSRWSNRETDEYVEVRREHKGSNRETDELVEETGALMNRPIQVKPADSEGRGEDRKLFVGMLGKQQSEEDVRRLFESFGQIEECTVLRGPDGASKGCAFVKFSSHAEAQAAINSLHGGQTMPVSVSVSHPLLEWLEKPCLKLRIRL</sequence>
<dbReference type="GO" id="GO:0003723">
    <property type="term" value="F:RNA binding"/>
    <property type="evidence" value="ECO:0007669"/>
    <property type="project" value="UniProtKB-UniRule"/>
</dbReference>
<keyword evidence="7" id="KW-1185">Reference proteome</keyword>
<name>A0A498P0R8_LABRO</name>
<comment type="caution">
    <text evidence="6">The sequence shown here is derived from an EMBL/GenBank/DDBJ whole genome shotgun (WGS) entry which is preliminary data.</text>
</comment>
<dbReference type="InterPro" id="IPR035979">
    <property type="entry name" value="RBD_domain_sf"/>
</dbReference>
<feature type="domain" description="RRM" evidence="5">
    <location>
        <begin position="60"/>
        <end position="135"/>
    </location>
</feature>
<feature type="region of interest" description="Disordered" evidence="4">
    <location>
        <begin position="1"/>
        <end position="57"/>
    </location>
</feature>
<dbReference type="Gene3D" id="3.30.70.330">
    <property type="match status" value="1"/>
</dbReference>
<protein>
    <submittedName>
        <fullName evidence="6">CUGBP Elav-like family member 4</fullName>
    </submittedName>
</protein>
<proteinExistence type="predicted"/>
<accession>A0A498P0R8</accession>
<evidence type="ECO:0000313" key="7">
    <source>
        <dbReference type="Proteomes" id="UP000290572"/>
    </source>
</evidence>
<organism evidence="6 7">
    <name type="scientific">Labeo rohita</name>
    <name type="common">Indian major carp</name>
    <name type="synonym">Cyprinus rohita</name>
    <dbReference type="NCBI Taxonomy" id="84645"/>
    <lineage>
        <taxon>Eukaryota</taxon>
        <taxon>Metazoa</taxon>
        <taxon>Chordata</taxon>
        <taxon>Craniata</taxon>
        <taxon>Vertebrata</taxon>
        <taxon>Euteleostomi</taxon>
        <taxon>Actinopterygii</taxon>
        <taxon>Neopterygii</taxon>
        <taxon>Teleostei</taxon>
        <taxon>Ostariophysi</taxon>
        <taxon>Cypriniformes</taxon>
        <taxon>Cyprinidae</taxon>
        <taxon>Labeoninae</taxon>
        <taxon>Labeonini</taxon>
        <taxon>Labeo</taxon>
    </lineage>
</organism>
<evidence type="ECO:0000256" key="4">
    <source>
        <dbReference type="SAM" id="MobiDB-lite"/>
    </source>
</evidence>
<dbReference type="PROSITE" id="PS50102">
    <property type="entry name" value="RRM"/>
    <property type="match status" value="1"/>
</dbReference>
<gene>
    <name evidence="6" type="ORF">ROHU_001744</name>
</gene>
<dbReference type="Pfam" id="PF00076">
    <property type="entry name" value="RRM_1"/>
    <property type="match status" value="1"/>
</dbReference>
<dbReference type="SUPFAM" id="SSF54928">
    <property type="entry name" value="RNA-binding domain, RBD"/>
    <property type="match status" value="1"/>
</dbReference>
<dbReference type="InterPro" id="IPR012677">
    <property type="entry name" value="Nucleotide-bd_a/b_plait_sf"/>
</dbReference>
<keyword evidence="1" id="KW-0677">Repeat</keyword>
<reference evidence="6 7" key="1">
    <citation type="submission" date="2018-03" db="EMBL/GenBank/DDBJ databases">
        <title>Draft genome sequence of Rohu Carp (Labeo rohita).</title>
        <authorList>
            <person name="Das P."/>
            <person name="Kushwaha B."/>
            <person name="Joshi C.G."/>
            <person name="Kumar D."/>
            <person name="Nagpure N.S."/>
            <person name="Sahoo L."/>
            <person name="Das S.P."/>
            <person name="Bit A."/>
            <person name="Patnaik S."/>
            <person name="Meher P.K."/>
            <person name="Jayasankar P."/>
            <person name="Koringa P.G."/>
            <person name="Patel N.V."/>
            <person name="Hinsu A.T."/>
            <person name="Kumar R."/>
            <person name="Pandey M."/>
            <person name="Agarwal S."/>
            <person name="Srivastava S."/>
            <person name="Singh M."/>
            <person name="Iquebal M.A."/>
            <person name="Jaiswal S."/>
            <person name="Angadi U.B."/>
            <person name="Kumar N."/>
            <person name="Raza M."/>
            <person name="Shah T.M."/>
            <person name="Rai A."/>
            <person name="Jena J.K."/>
        </authorList>
    </citation>
    <scope>NUCLEOTIDE SEQUENCE [LARGE SCALE GENOMIC DNA]</scope>
    <source>
        <strain evidence="6">DASCIFA01</strain>
        <tissue evidence="6">Testis</tissue>
    </source>
</reference>
<dbReference type="InterPro" id="IPR000504">
    <property type="entry name" value="RRM_dom"/>
</dbReference>
<keyword evidence="2 3" id="KW-0694">RNA-binding</keyword>
<dbReference type="AlphaFoldDB" id="A0A498P0R8"/>
<evidence type="ECO:0000259" key="5">
    <source>
        <dbReference type="PROSITE" id="PS50102"/>
    </source>
</evidence>
<feature type="compositionally biased region" description="Basic and acidic residues" evidence="4">
    <location>
        <begin position="9"/>
        <end position="32"/>
    </location>
</feature>
<dbReference type="EMBL" id="QBIY01005455">
    <property type="protein sequence ID" value="RXN37761.1"/>
    <property type="molecule type" value="Genomic_DNA"/>
</dbReference>
<dbReference type="FunFam" id="3.30.70.330:FF:000198">
    <property type="entry name" value="CUGBP Elav-like family member 6 isoform X3"/>
    <property type="match status" value="1"/>
</dbReference>
<dbReference type="SMART" id="SM00360">
    <property type="entry name" value="RRM"/>
    <property type="match status" value="1"/>
</dbReference>
<evidence type="ECO:0000256" key="1">
    <source>
        <dbReference type="ARBA" id="ARBA00022737"/>
    </source>
</evidence>
<evidence type="ECO:0000256" key="3">
    <source>
        <dbReference type="PROSITE-ProRule" id="PRU00176"/>
    </source>
</evidence>
<dbReference type="Proteomes" id="UP000290572">
    <property type="component" value="Unassembled WGS sequence"/>
</dbReference>
<dbReference type="PANTHER" id="PTHR24012">
    <property type="entry name" value="RNA BINDING PROTEIN"/>
    <property type="match status" value="1"/>
</dbReference>
<evidence type="ECO:0000313" key="6">
    <source>
        <dbReference type="EMBL" id="RXN37761.1"/>
    </source>
</evidence>
<evidence type="ECO:0000256" key="2">
    <source>
        <dbReference type="ARBA" id="ARBA00022884"/>
    </source>
</evidence>